<comment type="caution">
    <text evidence="8">The sequence shown here is derived from an EMBL/GenBank/DDBJ whole genome shotgun (WGS) entry which is preliminary data.</text>
</comment>
<comment type="subcellular location">
    <subcellularLocation>
        <location evidence="1 6">Cell membrane</location>
        <topology evidence="1 6">Multi-pass membrane protein</topology>
    </subcellularLocation>
</comment>
<feature type="transmembrane region" description="Helical" evidence="6">
    <location>
        <begin position="22"/>
        <end position="45"/>
    </location>
</feature>
<keyword evidence="4 6" id="KW-1133">Transmembrane helix</keyword>
<dbReference type="PANTHER" id="PTHR30177:SF4">
    <property type="entry name" value="OSMOPROTECTANT IMPORT PERMEASE PROTEIN OSMW"/>
    <property type="match status" value="1"/>
</dbReference>
<dbReference type="GO" id="GO:0031460">
    <property type="term" value="P:glycine betaine transport"/>
    <property type="evidence" value="ECO:0007669"/>
    <property type="project" value="TreeGrafter"/>
</dbReference>
<dbReference type="InterPro" id="IPR035906">
    <property type="entry name" value="MetI-like_sf"/>
</dbReference>
<evidence type="ECO:0000313" key="8">
    <source>
        <dbReference type="EMBL" id="ROQ92152.1"/>
    </source>
</evidence>
<evidence type="ECO:0000256" key="1">
    <source>
        <dbReference type="ARBA" id="ARBA00004651"/>
    </source>
</evidence>
<keyword evidence="5 6" id="KW-0472">Membrane</keyword>
<dbReference type="Gene3D" id="1.10.3720.10">
    <property type="entry name" value="MetI-like"/>
    <property type="match status" value="1"/>
</dbReference>
<evidence type="ECO:0000259" key="7">
    <source>
        <dbReference type="PROSITE" id="PS50928"/>
    </source>
</evidence>
<comment type="similarity">
    <text evidence="6">Belongs to the binding-protein-dependent transport system permease family.</text>
</comment>
<feature type="transmembrane region" description="Helical" evidence="6">
    <location>
        <begin position="77"/>
        <end position="95"/>
    </location>
</feature>
<gene>
    <name evidence="8" type="ORF">EDC27_1836</name>
</gene>
<feature type="transmembrane region" description="Helical" evidence="6">
    <location>
        <begin position="135"/>
        <end position="163"/>
    </location>
</feature>
<feature type="transmembrane region" description="Helical" evidence="6">
    <location>
        <begin position="183"/>
        <end position="202"/>
    </location>
</feature>
<evidence type="ECO:0000256" key="4">
    <source>
        <dbReference type="ARBA" id="ARBA00022989"/>
    </source>
</evidence>
<dbReference type="RefSeq" id="WP_211334841.1">
    <property type="nucleotide sequence ID" value="NZ_RJVA01000012.1"/>
</dbReference>
<dbReference type="AlphaFoldDB" id="A0A3N1ULQ4"/>
<dbReference type="PROSITE" id="PS50928">
    <property type="entry name" value="ABC_TM1"/>
    <property type="match status" value="1"/>
</dbReference>
<accession>A0A3N1ULQ4</accession>
<sequence length="216" mass="22906">MPTIQFMIDNASELWQLFVEHAYVVGIALLIAIATGVPLGIAITFNRKAAEYVLYIAGIIMTIPSVALFGLMIPILAVWNLGIGKVPAIIALVLYSQLPIVRNTYAAIKNIDPSIVDAARGMGMTRAQIMWKVQLPLALGVISAGVRVAVVMSIGIAAIAAYIGAGGLGTYIFQGISTTYDEMLFAGAIAVSLMAIVADLVFGRLENALMPKGLRK</sequence>
<feature type="domain" description="ABC transmembrane type-1" evidence="7">
    <location>
        <begin position="18"/>
        <end position="202"/>
    </location>
</feature>
<dbReference type="InterPro" id="IPR000515">
    <property type="entry name" value="MetI-like"/>
</dbReference>
<evidence type="ECO:0000256" key="5">
    <source>
        <dbReference type="ARBA" id="ARBA00023136"/>
    </source>
</evidence>
<dbReference type="CDD" id="cd06261">
    <property type="entry name" value="TM_PBP2"/>
    <property type="match status" value="1"/>
</dbReference>
<dbReference type="PANTHER" id="PTHR30177">
    <property type="entry name" value="GLYCINE BETAINE/L-PROLINE TRANSPORT SYSTEM PERMEASE PROTEIN PROW"/>
    <property type="match status" value="1"/>
</dbReference>
<organism evidence="8 9">
    <name type="scientific">Desulfosoma caldarium</name>
    <dbReference type="NCBI Taxonomy" id="610254"/>
    <lineage>
        <taxon>Bacteria</taxon>
        <taxon>Pseudomonadati</taxon>
        <taxon>Thermodesulfobacteriota</taxon>
        <taxon>Syntrophobacteria</taxon>
        <taxon>Syntrophobacterales</taxon>
        <taxon>Syntrophobacteraceae</taxon>
        <taxon>Desulfosoma</taxon>
    </lineage>
</organism>
<protein>
    <submittedName>
        <fullName evidence="8">Osmoprotectant transport system permease protein</fullName>
    </submittedName>
</protein>
<evidence type="ECO:0000256" key="6">
    <source>
        <dbReference type="RuleBase" id="RU363032"/>
    </source>
</evidence>
<keyword evidence="9" id="KW-1185">Reference proteome</keyword>
<dbReference type="GO" id="GO:0005886">
    <property type="term" value="C:plasma membrane"/>
    <property type="evidence" value="ECO:0007669"/>
    <property type="project" value="UniProtKB-SubCell"/>
</dbReference>
<proteinExistence type="inferred from homology"/>
<dbReference type="EMBL" id="RJVA01000012">
    <property type="protein sequence ID" value="ROQ92152.1"/>
    <property type="molecule type" value="Genomic_DNA"/>
</dbReference>
<keyword evidence="3 6" id="KW-0812">Transmembrane</keyword>
<evidence type="ECO:0000256" key="2">
    <source>
        <dbReference type="ARBA" id="ARBA00022448"/>
    </source>
</evidence>
<evidence type="ECO:0000256" key="3">
    <source>
        <dbReference type="ARBA" id="ARBA00022692"/>
    </source>
</evidence>
<dbReference type="SUPFAM" id="SSF161098">
    <property type="entry name" value="MetI-like"/>
    <property type="match status" value="1"/>
</dbReference>
<dbReference type="FunFam" id="1.10.3720.10:FF:000001">
    <property type="entry name" value="Glycine betaine ABC transporter, permease"/>
    <property type="match status" value="1"/>
</dbReference>
<dbReference type="Proteomes" id="UP000276223">
    <property type="component" value="Unassembled WGS sequence"/>
</dbReference>
<dbReference type="InterPro" id="IPR051204">
    <property type="entry name" value="ABC_transp_perm/SBD"/>
</dbReference>
<name>A0A3N1ULQ4_9BACT</name>
<keyword evidence="2 6" id="KW-0813">Transport</keyword>
<dbReference type="Pfam" id="PF00528">
    <property type="entry name" value="BPD_transp_1"/>
    <property type="match status" value="1"/>
</dbReference>
<evidence type="ECO:0000313" key="9">
    <source>
        <dbReference type="Proteomes" id="UP000276223"/>
    </source>
</evidence>
<feature type="transmembrane region" description="Helical" evidence="6">
    <location>
        <begin position="52"/>
        <end position="71"/>
    </location>
</feature>
<reference evidence="8 9" key="1">
    <citation type="submission" date="2018-11" db="EMBL/GenBank/DDBJ databases">
        <title>Genomic Encyclopedia of Type Strains, Phase IV (KMG-IV): sequencing the most valuable type-strain genomes for metagenomic binning, comparative biology and taxonomic classification.</title>
        <authorList>
            <person name="Goeker M."/>
        </authorList>
    </citation>
    <scope>NUCLEOTIDE SEQUENCE [LARGE SCALE GENOMIC DNA]</scope>
    <source>
        <strain evidence="8 9">DSM 22027</strain>
    </source>
</reference>
<dbReference type="GO" id="GO:0055085">
    <property type="term" value="P:transmembrane transport"/>
    <property type="evidence" value="ECO:0007669"/>
    <property type="project" value="InterPro"/>
</dbReference>